<evidence type="ECO:0000313" key="1">
    <source>
        <dbReference type="EMBL" id="KAI8578040.1"/>
    </source>
</evidence>
<dbReference type="AlphaFoldDB" id="A0AAD5HBD8"/>
<accession>A0AAD5HBD8</accession>
<dbReference type="Proteomes" id="UP001206595">
    <property type="component" value="Unassembled WGS sequence"/>
</dbReference>
<keyword evidence="2" id="KW-1185">Reference proteome</keyword>
<protein>
    <submittedName>
        <fullName evidence="1">Uncharacterized protein</fullName>
    </submittedName>
</protein>
<evidence type="ECO:0000313" key="2">
    <source>
        <dbReference type="Proteomes" id="UP001206595"/>
    </source>
</evidence>
<dbReference type="EMBL" id="MU620933">
    <property type="protein sequence ID" value="KAI8578040.1"/>
    <property type="molecule type" value="Genomic_DNA"/>
</dbReference>
<sequence length="211" mass="23164">MAIDLFPLDYDPMDVDNPIELGVPQCPVMGYEYCSDMELFPPSPVTLLRVPSPVPLRNCVSSASALSCIHAAAVRGRFSSSPSRGHRSSAAFFASSAPSSPFRLAAANDGADQQHRCPAIPLSRDNSSLMPSRRETMSPLVLEATHNPVNGSTAELAGSVEKYCKSILTQRQIPFTIFFALGKHIKLDSIYNRHMCLWLFTYSLQCAFYNT</sequence>
<comment type="caution">
    <text evidence="1">The sequence shown here is derived from an EMBL/GenBank/DDBJ whole genome shotgun (WGS) entry which is preliminary data.</text>
</comment>
<dbReference type="RefSeq" id="XP_051443044.1">
    <property type="nucleotide sequence ID" value="XM_051593415.1"/>
</dbReference>
<organism evidence="1 2">
    <name type="scientific">Umbelopsis ramanniana AG</name>
    <dbReference type="NCBI Taxonomy" id="1314678"/>
    <lineage>
        <taxon>Eukaryota</taxon>
        <taxon>Fungi</taxon>
        <taxon>Fungi incertae sedis</taxon>
        <taxon>Mucoromycota</taxon>
        <taxon>Mucoromycotina</taxon>
        <taxon>Umbelopsidomycetes</taxon>
        <taxon>Umbelopsidales</taxon>
        <taxon>Umbelopsidaceae</taxon>
        <taxon>Umbelopsis</taxon>
    </lineage>
</organism>
<gene>
    <name evidence="1" type="ORF">K450DRAFT_282004</name>
</gene>
<proteinExistence type="predicted"/>
<reference evidence="1" key="2">
    <citation type="journal article" date="2022" name="Proc. Natl. Acad. Sci. U.S.A.">
        <title>Diploid-dominant life cycles characterize the early evolution of Fungi.</title>
        <authorList>
            <person name="Amses K.R."/>
            <person name="Simmons D.R."/>
            <person name="Longcore J.E."/>
            <person name="Mondo S.J."/>
            <person name="Seto K."/>
            <person name="Jeronimo G.H."/>
            <person name="Bonds A.E."/>
            <person name="Quandt C.A."/>
            <person name="Davis W.J."/>
            <person name="Chang Y."/>
            <person name="Federici B.A."/>
            <person name="Kuo A."/>
            <person name="LaButti K."/>
            <person name="Pangilinan J."/>
            <person name="Andreopoulos W."/>
            <person name="Tritt A."/>
            <person name="Riley R."/>
            <person name="Hundley H."/>
            <person name="Johnson J."/>
            <person name="Lipzen A."/>
            <person name="Barry K."/>
            <person name="Lang B.F."/>
            <person name="Cuomo C.A."/>
            <person name="Buchler N.E."/>
            <person name="Grigoriev I.V."/>
            <person name="Spatafora J.W."/>
            <person name="Stajich J.E."/>
            <person name="James T.Y."/>
        </authorList>
    </citation>
    <scope>NUCLEOTIDE SEQUENCE</scope>
    <source>
        <strain evidence="1">AG</strain>
    </source>
</reference>
<reference evidence="1" key="1">
    <citation type="submission" date="2021-06" db="EMBL/GenBank/DDBJ databases">
        <authorList>
            <consortium name="DOE Joint Genome Institute"/>
            <person name="Mondo S.J."/>
            <person name="Amses K.R."/>
            <person name="Simmons D.R."/>
            <person name="Longcore J.E."/>
            <person name="Seto K."/>
            <person name="Alves G.H."/>
            <person name="Bonds A.E."/>
            <person name="Quandt C.A."/>
            <person name="Davis W.J."/>
            <person name="Chang Y."/>
            <person name="Letcher P.M."/>
            <person name="Powell M.J."/>
            <person name="Kuo A."/>
            <person name="Labutti K."/>
            <person name="Pangilinan J."/>
            <person name="Andreopoulos W."/>
            <person name="Tritt A."/>
            <person name="Riley R."/>
            <person name="Hundley H."/>
            <person name="Johnson J."/>
            <person name="Lipzen A."/>
            <person name="Barry K."/>
            <person name="Berbee M.L."/>
            <person name="Buchler N.E."/>
            <person name="Grigoriev I.V."/>
            <person name="Spatafora J.W."/>
            <person name="Stajich J.E."/>
            <person name="James T.Y."/>
        </authorList>
    </citation>
    <scope>NUCLEOTIDE SEQUENCE</scope>
    <source>
        <strain evidence="1">AG</strain>
    </source>
</reference>
<name>A0AAD5HBD8_UMBRA</name>
<dbReference type="GeneID" id="75918757"/>